<accession>A0ABS1TGA3</accession>
<dbReference type="SUPFAM" id="SSF52317">
    <property type="entry name" value="Class I glutamine amidotransferase-like"/>
    <property type="match status" value="1"/>
</dbReference>
<dbReference type="Pfam" id="PF01965">
    <property type="entry name" value="DJ-1_PfpI"/>
    <property type="match status" value="1"/>
</dbReference>
<gene>
    <name evidence="2" type="ORF">JK636_19045</name>
</gene>
<dbReference type="InterPro" id="IPR029062">
    <property type="entry name" value="Class_I_gatase-like"/>
</dbReference>
<reference evidence="2 3" key="1">
    <citation type="submission" date="2021-01" db="EMBL/GenBank/DDBJ databases">
        <title>Genome public.</title>
        <authorList>
            <person name="Liu C."/>
            <person name="Sun Q."/>
        </authorList>
    </citation>
    <scope>NUCLEOTIDE SEQUENCE [LARGE SCALE GENOMIC DNA]</scope>
    <source>
        <strain evidence="2 3">YIM B02515</strain>
    </source>
</reference>
<sequence length="209" mass="23357">MNNNAVYLYVFDTMADWEVGFLTAELNSGRYFRKDASPVKVVTLGLEKNYITTMGGLRILPDIDLEECNIKETDALILPGGETWMETIHQPILSLAKQCIDKNIIVAAICGATMPLAQNGLLDSRSHTSNDLGYLKMMCPNYAGENHYKQESAVTDGKLITASGIAPLEFSVHVLKALDVFSTKTLDAWYNLYRTHESECFYELMNSIQ</sequence>
<dbReference type="RefSeq" id="WP_202750554.1">
    <property type="nucleotide sequence ID" value="NZ_JAESWC010000018.1"/>
</dbReference>
<dbReference type="EMBL" id="JAESWC010000018">
    <property type="protein sequence ID" value="MBL4937807.1"/>
    <property type="molecule type" value="Genomic_DNA"/>
</dbReference>
<dbReference type="CDD" id="cd03140">
    <property type="entry name" value="GATase1_PfpI_3"/>
    <property type="match status" value="1"/>
</dbReference>
<proteinExistence type="predicted"/>
<dbReference type="Proteomes" id="UP000632377">
    <property type="component" value="Unassembled WGS sequence"/>
</dbReference>
<dbReference type="InterPro" id="IPR050325">
    <property type="entry name" value="Prot/Nucl_acid_deglycase"/>
</dbReference>
<feature type="domain" description="DJ-1/PfpI" evidence="1">
    <location>
        <begin position="6"/>
        <end position="176"/>
    </location>
</feature>
<keyword evidence="2" id="KW-0315">Glutamine amidotransferase</keyword>
<name>A0ABS1TGA3_9CLOT</name>
<evidence type="ECO:0000313" key="3">
    <source>
        <dbReference type="Proteomes" id="UP000632377"/>
    </source>
</evidence>
<keyword evidence="3" id="KW-1185">Reference proteome</keyword>
<dbReference type="PANTHER" id="PTHR48094:SF19">
    <property type="entry name" value="DJ-1_PFPI DOMAIN-CONTAINING PROTEIN"/>
    <property type="match status" value="1"/>
</dbReference>
<evidence type="ECO:0000313" key="2">
    <source>
        <dbReference type="EMBL" id="MBL4937807.1"/>
    </source>
</evidence>
<dbReference type="Gene3D" id="3.40.50.880">
    <property type="match status" value="1"/>
</dbReference>
<organism evidence="2 3">
    <name type="scientific">Clostridium rhizosphaerae</name>
    <dbReference type="NCBI Taxonomy" id="2803861"/>
    <lineage>
        <taxon>Bacteria</taxon>
        <taxon>Bacillati</taxon>
        <taxon>Bacillota</taxon>
        <taxon>Clostridia</taxon>
        <taxon>Eubacteriales</taxon>
        <taxon>Clostridiaceae</taxon>
        <taxon>Clostridium</taxon>
    </lineage>
</organism>
<dbReference type="PANTHER" id="PTHR48094">
    <property type="entry name" value="PROTEIN/NUCLEIC ACID DEGLYCASE DJ-1-RELATED"/>
    <property type="match status" value="1"/>
</dbReference>
<dbReference type="InterPro" id="IPR002818">
    <property type="entry name" value="DJ-1/PfpI"/>
</dbReference>
<protein>
    <submittedName>
        <fullName evidence="2">Glutamine amidotransferase</fullName>
    </submittedName>
</protein>
<evidence type="ECO:0000259" key="1">
    <source>
        <dbReference type="Pfam" id="PF01965"/>
    </source>
</evidence>
<comment type="caution">
    <text evidence="2">The sequence shown here is derived from an EMBL/GenBank/DDBJ whole genome shotgun (WGS) entry which is preliminary data.</text>
</comment>